<feature type="transmembrane region" description="Helical" evidence="1">
    <location>
        <begin position="72"/>
        <end position="91"/>
    </location>
</feature>
<keyword evidence="1" id="KW-0812">Transmembrane</keyword>
<keyword evidence="2" id="KW-0614">Plasmid</keyword>
<evidence type="ECO:0000313" key="3">
    <source>
        <dbReference type="Proteomes" id="UP001220209"/>
    </source>
</evidence>
<dbReference type="AlphaFoldDB" id="A0A2S9P6S0"/>
<dbReference type="RefSeq" id="WP_046543757.1">
    <property type="nucleotide sequence ID" value="NZ_AP018360.1"/>
</dbReference>
<keyword evidence="1" id="KW-0472">Membrane</keyword>
<feature type="transmembrane region" description="Helical" evidence="1">
    <location>
        <begin position="38"/>
        <end position="60"/>
    </location>
</feature>
<evidence type="ECO:0000256" key="1">
    <source>
        <dbReference type="SAM" id="Phobius"/>
    </source>
</evidence>
<geneLocation type="plasmid" evidence="2 3">
    <name>unnamed1</name>
</geneLocation>
<feature type="transmembrane region" description="Helical" evidence="1">
    <location>
        <begin position="111"/>
        <end position="135"/>
    </location>
</feature>
<evidence type="ECO:0000313" key="2">
    <source>
        <dbReference type="EMBL" id="WFN23683.1"/>
    </source>
</evidence>
<accession>A0A2S9P6S0</accession>
<keyword evidence="1" id="KW-1133">Transmembrane helix</keyword>
<protein>
    <submittedName>
        <fullName evidence="2">Uncharacterized protein</fullName>
    </submittedName>
</protein>
<sequence length="236" mass="25744">MPFLFVNCFLMYAHLFAAVRLASRNVEAGRGSLASRLFMAGHVLSCVAAVFGFLLGAEILTLDRDGGIAGDAFNWSPVAYLIFGALSLIAFGTKFYMKYCRHISKQEVGPAVVFSLWAAVGGAYVSFTAIDHFVFFRDRDHSGQMAVSFAGERLDCNADMLLVRIDGSTAAYRCPQTIRLGRDYSAPFVPWPSYTEGTSVKLKANIDAVMNEVSKKRGIVVIPAGEIKVKPNFGTD</sequence>
<dbReference type="EMBL" id="CP090643">
    <property type="protein sequence ID" value="WFN23683.1"/>
    <property type="molecule type" value="Genomic_DNA"/>
</dbReference>
<dbReference type="OrthoDB" id="6626567at2"/>
<name>A0A2S9P6S0_9BURK</name>
<gene>
    <name evidence="2" type="ORF">LXE91_39810</name>
</gene>
<organism evidence="2 3">
    <name type="scientific">Burkholderia contaminans</name>
    <dbReference type="NCBI Taxonomy" id="488447"/>
    <lineage>
        <taxon>Bacteria</taxon>
        <taxon>Pseudomonadati</taxon>
        <taxon>Pseudomonadota</taxon>
        <taxon>Betaproteobacteria</taxon>
        <taxon>Burkholderiales</taxon>
        <taxon>Burkholderiaceae</taxon>
        <taxon>Burkholderia</taxon>
        <taxon>Burkholderia cepacia complex</taxon>
    </lineage>
</organism>
<proteinExistence type="predicted"/>
<reference evidence="2 3" key="1">
    <citation type="submission" date="2021-12" db="EMBL/GenBank/DDBJ databases">
        <title>Genomic and phenotypic characterization of three Burkholderia contaminans isolates recovered from different sources.</title>
        <authorList>
            <person name="Lopez De Volder A."/>
            <person name="Fan Y."/>
            <person name="Nunvar J."/>
            <person name="Herrera T."/>
            <person name="Timp W."/>
            <person name="Degrossi J."/>
        </authorList>
    </citation>
    <scope>NUCLEOTIDE SEQUENCE [LARGE SCALE GENOMIC DNA]</scope>
    <source>
        <strain evidence="2 3">LMG 23361</strain>
        <plasmid evidence="2 3">unnamed1</plasmid>
    </source>
</reference>
<dbReference type="Proteomes" id="UP001220209">
    <property type="component" value="Plasmid unnamed1"/>
</dbReference>